<protein>
    <submittedName>
        <fullName evidence="1">Thioredoxin family protein</fullName>
    </submittedName>
</protein>
<sequence>MKLYFALLLSILAFVGCKKESNSIDKNYAFLGGQIINPKNNFVVVAKPETIQDTIILDGNNRFLYKIENLTEGLYTFRHGDEFQMVLLESQDSLLLRLNTLDFDESLVYSGRGAKKNNYFIDEFLQNEKQEKSVFKYCQLEAKDFEKKIEYIKSKKLKHLDHFKSKYETSTLFNKLAKANIDYNYYFNKEIYPFVHYGKNKAEILASLPSGFYEYRKNVNYNDDFLKDYFSYQSFLKSNFNNLALKEHLEHSKKDYFDSKSVCFTLDKLKLIDSLVDKSSIKNDLLYHYTINFLTKNKSESCSEAVLKSFLAKSDNKEQNDLIKHYSLAIYKLKKGKILPEVAIIDCKNNEYDLNAVINTPTVFCFWSHSIYSHFKDTHKKLEELKLKYPEVSFVTVNIDNYDLKMMTKTLKRNKLSCKDKYQLKNPEESKEVLALYPITKAIIVDKNKKIIDSNTNIFYSNFEEQLLGLLNK</sequence>
<accession>A0ABP8EDD3</accession>
<proteinExistence type="predicted"/>
<evidence type="ECO:0000313" key="1">
    <source>
        <dbReference type="EMBL" id="GAA4270145.1"/>
    </source>
</evidence>
<comment type="caution">
    <text evidence="1">The sequence shown here is derived from an EMBL/GenBank/DDBJ whole genome shotgun (WGS) entry which is preliminary data.</text>
</comment>
<dbReference type="InterPro" id="IPR036249">
    <property type="entry name" value="Thioredoxin-like_sf"/>
</dbReference>
<dbReference type="EMBL" id="BAABAV010000002">
    <property type="protein sequence ID" value="GAA4270145.1"/>
    <property type="molecule type" value="Genomic_DNA"/>
</dbReference>
<dbReference type="Gene3D" id="3.40.30.10">
    <property type="entry name" value="Glutaredoxin"/>
    <property type="match status" value="1"/>
</dbReference>
<name>A0ABP8EDD3_9FLAO</name>
<dbReference type="PROSITE" id="PS51257">
    <property type="entry name" value="PROKAR_LIPOPROTEIN"/>
    <property type="match status" value="1"/>
</dbReference>
<dbReference type="Proteomes" id="UP001500027">
    <property type="component" value="Unassembled WGS sequence"/>
</dbReference>
<dbReference type="RefSeq" id="WP_139002521.1">
    <property type="nucleotide sequence ID" value="NZ_BAABAV010000002.1"/>
</dbReference>
<organism evidence="1 2">
    <name type="scientific">Hyunsoonleella aestuarii</name>
    <dbReference type="NCBI Taxonomy" id="912802"/>
    <lineage>
        <taxon>Bacteria</taxon>
        <taxon>Pseudomonadati</taxon>
        <taxon>Bacteroidota</taxon>
        <taxon>Flavobacteriia</taxon>
        <taxon>Flavobacteriales</taxon>
        <taxon>Flavobacteriaceae</taxon>
    </lineage>
</organism>
<reference evidence="2" key="1">
    <citation type="journal article" date="2019" name="Int. J. Syst. Evol. Microbiol.">
        <title>The Global Catalogue of Microorganisms (GCM) 10K type strain sequencing project: providing services to taxonomists for standard genome sequencing and annotation.</title>
        <authorList>
            <consortium name="The Broad Institute Genomics Platform"/>
            <consortium name="The Broad Institute Genome Sequencing Center for Infectious Disease"/>
            <person name="Wu L."/>
            <person name="Ma J."/>
        </authorList>
    </citation>
    <scope>NUCLEOTIDE SEQUENCE [LARGE SCALE GENOMIC DNA]</scope>
    <source>
        <strain evidence="2">JCM 17452</strain>
    </source>
</reference>
<dbReference type="SUPFAM" id="SSF52833">
    <property type="entry name" value="Thioredoxin-like"/>
    <property type="match status" value="1"/>
</dbReference>
<gene>
    <name evidence="1" type="ORF">GCM10022257_22460</name>
</gene>
<keyword evidence="2" id="KW-1185">Reference proteome</keyword>
<evidence type="ECO:0000313" key="2">
    <source>
        <dbReference type="Proteomes" id="UP001500027"/>
    </source>
</evidence>